<accession>A0AAW2G9S2</accession>
<comment type="caution">
    <text evidence="1">The sequence shown here is derived from an EMBL/GenBank/DDBJ whole genome shotgun (WGS) entry which is preliminary data.</text>
</comment>
<protein>
    <submittedName>
        <fullName evidence="1">Uncharacterized protein</fullName>
    </submittedName>
</protein>
<organism evidence="1 2">
    <name type="scientific">Cardiocondyla obscurior</name>
    <dbReference type="NCBI Taxonomy" id="286306"/>
    <lineage>
        <taxon>Eukaryota</taxon>
        <taxon>Metazoa</taxon>
        <taxon>Ecdysozoa</taxon>
        <taxon>Arthropoda</taxon>
        <taxon>Hexapoda</taxon>
        <taxon>Insecta</taxon>
        <taxon>Pterygota</taxon>
        <taxon>Neoptera</taxon>
        <taxon>Endopterygota</taxon>
        <taxon>Hymenoptera</taxon>
        <taxon>Apocrita</taxon>
        <taxon>Aculeata</taxon>
        <taxon>Formicoidea</taxon>
        <taxon>Formicidae</taxon>
        <taxon>Myrmicinae</taxon>
        <taxon>Cardiocondyla</taxon>
    </lineage>
</organism>
<dbReference type="EMBL" id="JADYXP020000005">
    <property type="protein sequence ID" value="KAL0124403.1"/>
    <property type="molecule type" value="Genomic_DNA"/>
</dbReference>
<evidence type="ECO:0000313" key="2">
    <source>
        <dbReference type="Proteomes" id="UP001430953"/>
    </source>
</evidence>
<sequence length="128" mass="12986">MPAGPPPSPSRATIASPLVPVRLRAPTSSTVPAVAVSVSLLRGPAAPSAPFVPPSLPSLPALPCQPPSASFPPPWRSSSSILSVVSVRPQLETGRAGNDPAGTCLSMNSRGLISSRFVASFLPSRIDG</sequence>
<proteinExistence type="predicted"/>
<keyword evidence="2" id="KW-1185">Reference proteome</keyword>
<gene>
    <name evidence="1" type="ORF">PUN28_006320</name>
</gene>
<evidence type="ECO:0000313" key="1">
    <source>
        <dbReference type="EMBL" id="KAL0124403.1"/>
    </source>
</evidence>
<name>A0AAW2G9S2_9HYME</name>
<dbReference type="Proteomes" id="UP001430953">
    <property type="component" value="Unassembled WGS sequence"/>
</dbReference>
<reference evidence="1 2" key="1">
    <citation type="submission" date="2023-03" db="EMBL/GenBank/DDBJ databases">
        <title>High recombination rates correlate with genetic variation in Cardiocondyla obscurior ants.</title>
        <authorList>
            <person name="Errbii M."/>
        </authorList>
    </citation>
    <scope>NUCLEOTIDE SEQUENCE [LARGE SCALE GENOMIC DNA]</scope>
    <source>
        <strain evidence="1">Alpha-2009</strain>
        <tissue evidence="1">Whole body</tissue>
    </source>
</reference>
<dbReference type="AlphaFoldDB" id="A0AAW2G9S2"/>